<dbReference type="EMBL" id="MFNF01000028">
    <property type="protein sequence ID" value="OGH01817.1"/>
    <property type="molecule type" value="Genomic_DNA"/>
</dbReference>
<accession>A0A1F6GUI0</accession>
<dbReference type="AlphaFoldDB" id="A0A1F6GUI0"/>
<evidence type="ECO:0008006" key="3">
    <source>
        <dbReference type="Google" id="ProtNLM"/>
    </source>
</evidence>
<evidence type="ECO:0000313" key="1">
    <source>
        <dbReference type="EMBL" id="OGH01817.1"/>
    </source>
</evidence>
<dbReference type="SUPFAM" id="SSF53335">
    <property type="entry name" value="S-adenosyl-L-methionine-dependent methyltransferases"/>
    <property type="match status" value="1"/>
</dbReference>
<dbReference type="Gene3D" id="3.40.50.150">
    <property type="entry name" value="Vaccinia Virus protein VP39"/>
    <property type="match status" value="1"/>
</dbReference>
<dbReference type="Pfam" id="PF13489">
    <property type="entry name" value="Methyltransf_23"/>
    <property type="match status" value="1"/>
</dbReference>
<comment type="caution">
    <text evidence="1">The sequence shown here is derived from an EMBL/GenBank/DDBJ whole genome shotgun (WGS) entry which is preliminary data.</text>
</comment>
<proteinExistence type="predicted"/>
<sequence length="282" mass="32261">MVDLDHFKTFTNQFFSEDLKRLFREQGGFSEQTIEKELNNFTEQSLYGYQTIAPFLPDPQEGKRLLEVGAGSLILSAYLKELGFNVVALEPIGIGFEFLRLFSQEVMRRYPQVSLLNKGAEALEESDGLFDLIFSINVIEHLPDPLGSLEQMWKRLAPGGRMLHGCPNYLIPFDPHFSIPLIPGQNHLVGRIFRGRIAENPGLWDSINHITSLAIKRRFDTHFFPGQMTEAFDRLQQDQAYAARHPFLKSVQRILSASGLLGLLRKFPGEYLTPMFFEIRKP</sequence>
<protein>
    <recommendedName>
        <fullName evidence="3">Methyltransferase type 11 domain-containing protein</fullName>
    </recommendedName>
</protein>
<gene>
    <name evidence="1" type="ORF">A2557_01880</name>
</gene>
<reference evidence="1 2" key="1">
    <citation type="journal article" date="2016" name="Nat. Commun.">
        <title>Thousands of microbial genomes shed light on interconnected biogeochemical processes in an aquifer system.</title>
        <authorList>
            <person name="Anantharaman K."/>
            <person name="Brown C.T."/>
            <person name="Hug L.A."/>
            <person name="Sharon I."/>
            <person name="Castelle C.J."/>
            <person name="Probst A.J."/>
            <person name="Thomas B.C."/>
            <person name="Singh A."/>
            <person name="Wilkins M.J."/>
            <person name="Karaoz U."/>
            <person name="Brodie E.L."/>
            <person name="Williams K.H."/>
            <person name="Hubbard S.S."/>
            <person name="Banfield J.F."/>
        </authorList>
    </citation>
    <scope>NUCLEOTIDE SEQUENCE [LARGE SCALE GENOMIC DNA]</scope>
</reference>
<name>A0A1F6GUI0_9PROT</name>
<dbReference type="Proteomes" id="UP000177583">
    <property type="component" value="Unassembled WGS sequence"/>
</dbReference>
<dbReference type="CDD" id="cd02440">
    <property type="entry name" value="AdoMet_MTases"/>
    <property type="match status" value="1"/>
</dbReference>
<evidence type="ECO:0000313" key="2">
    <source>
        <dbReference type="Proteomes" id="UP000177583"/>
    </source>
</evidence>
<dbReference type="InterPro" id="IPR029063">
    <property type="entry name" value="SAM-dependent_MTases_sf"/>
</dbReference>
<organism evidence="1 2">
    <name type="scientific">Candidatus Lambdaproteobacteria bacterium RIFOXYD2_FULL_56_26</name>
    <dbReference type="NCBI Taxonomy" id="1817773"/>
    <lineage>
        <taxon>Bacteria</taxon>
        <taxon>Pseudomonadati</taxon>
        <taxon>Pseudomonadota</taxon>
        <taxon>Candidatus Lambdaproteobacteria</taxon>
    </lineage>
</organism>